<name>A0A5D0NVJ5_9ACTN</name>
<dbReference type="EMBL" id="VSFG01000001">
    <property type="protein sequence ID" value="TYB48546.1"/>
    <property type="molecule type" value="Genomic_DNA"/>
</dbReference>
<evidence type="ECO:0000313" key="4">
    <source>
        <dbReference type="EMBL" id="TYB48546.1"/>
    </source>
</evidence>
<keyword evidence="2" id="KW-0472">Membrane</keyword>
<comment type="caution">
    <text evidence="4">The sequence shown here is derived from an EMBL/GenBank/DDBJ whole genome shotgun (WGS) entry which is preliminary data.</text>
</comment>
<evidence type="ECO:0000256" key="1">
    <source>
        <dbReference type="SAM" id="MobiDB-lite"/>
    </source>
</evidence>
<keyword evidence="2" id="KW-1133">Transmembrane helix</keyword>
<proteinExistence type="predicted"/>
<reference evidence="4 5" key="1">
    <citation type="submission" date="2019-08" db="EMBL/GenBank/DDBJ databases">
        <title>Actinomadura sp. nov. CYP1-5 isolated from mountain soil.</title>
        <authorList>
            <person name="Songsumanus A."/>
            <person name="Kuncharoen N."/>
            <person name="Kudo T."/>
            <person name="Yuki M."/>
            <person name="Igarashi Y."/>
            <person name="Tanasupawat S."/>
        </authorList>
    </citation>
    <scope>NUCLEOTIDE SEQUENCE [LARGE SCALE GENOMIC DNA]</scope>
    <source>
        <strain evidence="4 5">JCM 14158</strain>
    </source>
</reference>
<feature type="domain" description="Putative Flp pilus-assembly TadG-like N-terminal" evidence="3">
    <location>
        <begin position="78"/>
        <end position="124"/>
    </location>
</feature>
<evidence type="ECO:0000313" key="5">
    <source>
        <dbReference type="Proteomes" id="UP000323380"/>
    </source>
</evidence>
<feature type="transmembrane region" description="Helical" evidence="2">
    <location>
        <begin position="80"/>
        <end position="101"/>
    </location>
</feature>
<dbReference type="STRING" id="1220554.GCA_001552135_02301"/>
<feature type="region of interest" description="Disordered" evidence="1">
    <location>
        <begin position="1"/>
        <end position="53"/>
    </location>
</feature>
<gene>
    <name evidence="4" type="ORF">FXF69_04990</name>
</gene>
<accession>A0A5D0NVJ5</accession>
<evidence type="ECO:0000256" key="2">
    <source>
        <dbReference type="SAM" id="Phobius"/>
    </source>
</evidence>
<dbReference type="InterPro" id="IPR028087">
    <property type="entry name" value="Tad_N"/>
</dbReference>
<evidence type="ECO:0000259" key="3">
    <source>
        <dbReference type="Pfam" id="PF13400"/>
    </source>
</evidence>
<keyword evidence="5" id="KW-1185">Reference proteome</keyword>
<protein>
    <recommendedName>
        <fullName evidence="3">Putative Flp pilus-assembly TadG-like N-terminal domain-containing protein</fullName>
    </recommendedName>
</protein>
<sequence length="209" mass="21790">MRPDRGGGHLRVRPAAGDGGRGVGHGRVRRPALRPRRRGAARRPDDAGVRGLAHRPVPGQVIRVREVPEDGRRRSDAGSYSLLAIVLGFIFLLLVGMVYDLGGKLRAGQRAGNLAEEAARAGAGQIDRDGAYSGGRLVVDRAAAVRASRAYLAAAGESGSVTPVGATRIRVTVTVTQPTVLLSMIGVGPTRVTRTATADLLTGIEGPGR</sequence>
<dbReference type="Proteomes" id="UP000323380">
    <property type="component" value="Unassembled WGS sequence"/>
</dbReference>
<dbReference type="AlphaFoldDB" id="A0A5D0NVJ5"/>
<feature type="compositionally biased region" description="Basic residues" evidence="1">
    <location>
        <begin position="24"/>
        <end position="41"/>
    </location>
</feature>
<dbReference type="Pfam" id="PF13400">
    <property type="entry name" value="Tad"/>
    <property type="match status" value="1"/>
</dbReference>
<organism evidence="4 5">
    <name type="scientific">Actinomadura chibensis</name>
    <dbReference type="NCBI Taxonomy" id="392828"/>
    <lineage>
        <taxon>Bacteria</taxon>
        <taxon>Bacillati</taxon>
        <taxon>Actinomycetota</taxon>
        <taxon>Actinomycetes</taxon>
        <taxon>Streptosporangiales</taxon>
        <taxon>Thermomonosporaceae</taxon>
        <taxon>Actinomadura</taxon>
    </lineage>
</organism>
<keyword evidence="2" id="KW-0812">Transmembrane</keyword>